<evidence type="ECO:0000256" key="6">
    <source>
        <dbReference type="RuleBase" id="RU361235"/>
    </source>
</evidence>
<dbReference type="AlphaFoldDB" id="A0A9J6BD72"/>
<evidence type="ECO:0000259" key="7">
    <source>
        <dbReference type="Pfam" id="PF00135"/>
    </source>
</evidence>
<protein>
    <recommendedName>
        <fullName evidence="6">Carboxylic ester hydrolase</fullName>
        <ecNumber evidence="6">3.1.1.-</ecNumber>
    </recommendedName>
</protein>
<gene>
    <name evidence="8" type="ORF">PVAND_015624</name>
</gene>
<dbReference type="Pfam" id="PF00135">
    <property type="entry name" value="COesterase"/>
    <property type="match status" value="1"/>
</dbReference>
<dbReference type="EMBL" id="JADBJN010000004">
    <property type="protein sequence ID" value="KAG5667650.1"/>
    <property type="molecule type" value="Genomic_DNA"/>
</dbReference>
<evidence type="ECO:0000256" key="1">
    <source>
        <dbReference type="ARBA" id="ARBA00005964"/>
    </source>
</evidence>
<keyword evidence="3 6" id="KW-0378">Hydrolase</keyword>
<evidence type="ECO:0000256" key="2">
    <source>
        <dbReference type="ARBA" id="ARBA00022487"/>
    </source>
</evidence>
<dbReference type="InterPro" id="IPR002018">
    <property type="entry name" value="CarbesteraseB"/>
</dbReference>
<evidence type="ECO:0000256" key="4">
    <source>
        <dbReference type="ARBA" id="ARBA00023157"/>
    </source>
</evidence>
<dbReference type="Proteomes" id="UP001107558">
    <property type="component" value="Chromosome 4"/>
</dbReference>
<keyword evidence="2" id="KW-0719">Serine esterase</keyword>
<dbReference type="GO" id="GO:0052689">
    <property type="term" value="F:carboxylic ester hydrolase activity"/>
    <property type="evidence" value="ECO:0007669"/>
    <property type="project" value="UniProtKB-KW"/>
</dbReference>
<comment type="caution">
    <text evidence="8">The sequence shown here is derived from an EMBL/GenBank/DDBJ whole genome shotgun (WGS) entry which is preliminary data.</text>
</comment>
<proteinExistence type="inferred from homology"/>
<comment type="similarity">
    <text evidence="1 6">Belongs to the type-B carboxylesterase/lipase family.</text>
</comment>
<evidence type="ECO:0000256" key="5">
    <source>
        <dbReference type="ARBA" id="ARBA00023180"/>
    </source>
</evidence>
<dbReference type="InterPro" id="IPR029058">
    <property type="entry name" value="AB_hydrolase_fold"/>
</dbReference>
<dbReference type="Gene3D" id="3.40.50.1820">
    <property type="entry name" value="alpha/beta hydrolase"/>
    <property type="match status" value="1"/>
</dbReference>
<dbReference type="PANTHER" id="PTHR43142:SF1">
    <property type="entry name" value="CARBOXYLIC ESTER HYDROLASE"/>
    <property type="match status" value="1"/>
</dbReference>
<evidence type="ECO:0000313" key="9">
    <source>
        <dbReference type="Proteomes" id="UP001107558"/>
    </source>
</evidence>
<dbReference type="InterPro" id="IPR019826">
    <property type="entry name" value="Carboxylesterase_B_AS"/>
</dbReference>
<organism evidence="8 9">
    <name type="scientific">Polypedilum vanderplanki</name>
    <name type="common">Sleeping chironomid midge</name>
    <dbReference type="NCBI Taxonomy" id="319348"/>
    <lineage>
        <taxon>Eukaryota</taxon>
        <taxon>Metazoa</taxon>
        <taxon>Ecdysozoa</taxon>
        <taxon>Arthropoda</taxon>
        <taxon>Hexapoda</taxon>
        <taxon>Insecta</taxon>
        <taxon>Pterygota</taxon>
        <taxon>Neoptera</taxon>
        <taxon>Endopterygota</taxon>
        <taxon>Diptera</taxon>
        <taxon>Nematocera</taxon>
        <taxon>Chironomoidea</taxon>
        <taxon>Chironomidae</taxon>
        <taxon>Chironominae</taxon>
        <taxon>Polypedilum</taxon>
        <taxon>Polypedilum</taxon>
    </lineage>
</organism>
<dbReference type="PANTHER" id="PTHR43142">
    <property type="entry name" value="CARBOXYLIC ESTER HYDROLASE"/>
    <property type="match status" value="1"/>
</dbReference>
<dbReference type="SUPFAM" id="SSF53474">
    <property type="entry name" value="alpha/beta-Hydrolases"/>
    <property type="match status" value="1"/>
</dbReference>
<dbReference type="EC" id="3.1.1.-" evidence="6"/>
<keyword evidence="4" id="KW-1015">Disulfide bond</keyword>
<evidence type="ECO:0000256" key="3">
    <source>
        <dbReference type="ARBA" id="ARBA00022801"/>
    </source>
</evidence>
<evidence type="ECO:0000313" key="8">
    <source>
        <dbReference type="EMBL" id="KAG5667650.1"/>
    </source>
</evidence>
<name>A0A9J6BD72_POLVA</name>
<feature type="domain" description="Carboxylesterase type B" evidence="7">
    <location>
        <begin position="8"/>
        <end position="530"/>
    </location>
</feature>
<keyword evidence="9" id="KW-1185">Reference proteome</keyword>
<dbReference type="PROSITE" id="PS00122">
    <property type="entry name" value="CARBOXYLESTERASE_B_1"/>
    <property type="match status" value="1"/>
</dbReference>
<accession>A0A9J6BD72</accession>
<keyword evidence="5" id="KW-0325">Glycoprotein</keyword>
<reference evidence="8" key="1">
    <citation type="submission" date="2021-03" db="EMBL/GenBank/DDBJ databases">
        <title>Chromosome level genome of the anhydrobiotic midge Polypedilum vanderplanki.</title>
        <authorList>
            <person name="Yoshida Y."/>
            <person name="Kikawada T."/>
            <person name="Gusev O."/>
        </authorList>
    </citation>
    <scope>NUCLEOTIDE SEQUENCE</scope>
    <source>
        <strain evidence="8">NIAS01</strain>
        <tissue evidence="8">Whole body or cell culture</tissue>
    </source>
</reference>
<sequence>MSLEKFVTVNTQHGPVKGDRRTTILGMDYINFQGIPYMKAPVGKLRFRAPVEPEKWTETFDATQDCPSFPNYDSNLKKTTGIEDGGRINVFTKEIRTSNLYPVLVYIHGGGYQVGSSSPNFLYNPCYFLQKEIIFVSFNYRVGALGFLSLDDPSVDVPGNAGLKDQRMALKWIKENIKNFGGDPDNITLFGTSAGGASVHYHLISEKSKGLFHRAIAMSGTSLNMNWAHHPRRNYAERIAKLCGYEGDGSDKSVLEFLENADFEKIMEKAESILTNEEKYEEQMIVTVSPVVEPYITEHTFIDKSPILMAREAWSKDIDVIFGGTSNEGLLMAFFPDNNKERIEGLKNSSNFAPLLDLNLDKNDPKAQKFRKILKELYFGEIEPTVSNMLPYYYYQGDLQFWHGIQRSVLSRIKTGGKGKTFTYYFDIITEMNTFKKNFKLDHYPGAEHAACSTYVFKNSLGIIPLIDSIEFKNIIKVVGIISNFAIYGHTGVDEWEENKSLELPLRCLHLTKDAMQMIDLPETARLKVWDEIYREAGAVLY</sequence>
<dbReference type="OrthoDB" id="19653at2759"/>